<dbReference type="InterPro" id="IPR036364">
    <property type="entry name" value="SEA_dom_sf"/>
</dbReference>
<protein>
    <recommendedName>
        <fullName evidence="1">SEA domain-containing protein</fullName>
    </recommendedName>
</protein>
<dbReference type="InterPro" id="IPR000082">
    <property type="entry name" value="SEA_dom"/>
</dbReference>
<dbReference type="Pfam" id="PF01390">
    <property type="entry name" value="SEA"/>
    <property type="match status" value="1"/>
</dbReference>
<sequence>TTNHQSHPRPLRLSTQCLHSLAPAPSHCASMLLAAPTHPPTTTAGPERFTINFTITNLPYDSNLATPNSARLNTTRRVMTTLLNRLLKDSSIGPAFLACGTTAFRPVGRGDNTGVDAVCTYTKEPSAPGLDRVGLYHEVSNKTGGISRLGPYNLDRDSLYVNGDQGLSLCLPAAAFPTALAPLFLLVERRPSGMGGARVSLCRSHEYWVARHASALPASRMERGPSPCCPPPSGPPVAALPLTCGSQRSPENDSKA</sequence>
<feature type="domain" description="SEA" evidence="1">
    <location>
        <begin position="45"/>
        <end position="166"/>
    </location>
</feature>
<reference evidence="2" key="1">
    <citation type="submission" date="2025-08" db="UniProtKB">
        <authorList>
            <consortium name="Ensembl"/>
        </authorList>
    </citation>
    <scope>IDENTIFICATION</scope>
</reference>
<reference evidence="2" key="2">
    <citation type="submission" date="2025-09" db="UniProtKB">
        <authorList>
            <consortium name="Ensembl"/>
        </authorList>
    </citation>
    <scope>IDENTIFICATION</scope>
</reference>
<dbReference type="Gene3D" id="3.30.70.960">
    <property type="entry name" value="SEA domain"/>
    <property type="match status" value="1"/>
</dbReference>
<proteinExistence type="predicted"/>
<dbReference type="SUPFAM" id="SSF82671">
    <property type="entry name" value="SEA domain"/>
    <property type="match status" value="1"/>
</dbReference>
<dbReference type="InterPro" id="IPR028850">
    <property type="entry name" value="MUC16"/>
</dbReference>
<evidence type="ECO:0000259" key="1">
    <source>
        <dbReference type="PROSITE" id="PS50024"/>
    </source>
</evidence>
<keyword evidence="3" id="KW-1185">Reference proteome</keyword>
<organism evidence="2 3">
    <name type="scientific">Anas zonorhyncha</name>
    <name type="common">Eastern spot-billed duck</name>
    <dbReference type="NCBI Taxonomy" id="75864"/>
    <lineage>
        <taxon>Eukaryota</taxon>
        <taxon>Metazoa</taxon>
        <taxon>Chordata</taxon>
        <taxon>Craniata</taxon>
        <taxon>Vertebrata</taxon>
        <taxon>Euteleostomi</taxon>
        <taxon>Archelosauria</taxon>
        <taxon>Archosauria</taxon>
        <taxon>Dinosauria</taxon>
        <taxon>Saurischia</taxon>
        <taxon>Theropoda</taxon>
        <taxon>Coelurosauria</taxon>
        <taxon>Aves</taxon>
        <taxon>Neognathae</taxon>
        <taxon>Galloanserae</taxon>
        <taxon>Anseriformes</taxon>
        <taxon>Anatidae</taxon>
        <taxon>Anatinae</taxon>
        <taxon>Anas</taxon>
    </lineage>
</organism>
<accession>A0A8B9UHU9</accession>
<evidence type="ECO:0000313" key="2">
    <source>
        <dbReference type="Ensembl" id="ENSAZOP00000008508.1"/>
    </source>
</evidence>
<dbReference type="PANTHER" id="PTHR14672:SF1">
    <property type="entry name" value="MUCIN-16"/>
    <property type="match status" value="1"/>
</dbReference>
<dbReference type="Proteomes" id="UP000694549">
    <property type="component" value="Unplaced"/>
</dbReference>
<evidence type="ECO:0000313" key="3">
    <source>
        <dbReference type="Proteomes" id="UP000694549"/>
    </source>
</evidence>
<dbReference type="Ensembl" id="ENSAZOT00000009079.1">
    <property type="protein sequence ID" value="ENSAZOP00000008508.1"/>
    <property type="gene ID" value="ENSAZOG00000005411.1"/>
</dbReference>
<dbReference type="PANTHER" id="PTHR14672">
    <property type="entry name" value="MUCIN-16"/>
    <property type="match status" value="1"/>
</dbReference>
<name>A0A8B9UHU9_9AVES</name>
<dbReference type="AlphaFoldDB" id="A0A8B9UHU9"/>
<dbReference type="PROSITE" id="PS50024">
    <property type="entry name" value="SEA"/>
    <property type="match status" value="1"/>
</dbReference>